<dbReference type="EMBL" id="PGCJ01000676">
    <property type="protein sequence ID" value="PLW24837.1"/>
    <property type="molecule type" value="Genomic_DNA"/>
</dbReference>
<dbReference type="AlphaFoldDB" id="A0A2N5TH51"/>
<dbReference type="Proteomes" id="UP000235388">
    <property type="component" value="Unassembled WGS sequence"/>
</dbReference>
<dbReference type="InterPro" id="IPR021109">
    <property type="entry name" value="Peptidase_aspartic_dom_sf"/>
</dbReference>
<reference evidence="2 3" key="1">
    <citation type="submission" date="2017-11" db="EMBL/GenBank/DDBJ databases">
        <title>De novo assembly and phasing of dikaryotic genomes from two isolates of Puccinia coronata f. sp. avenae, the causal agent of oat crown rust.</title>
        <authorList>
            <person name="Miller M.E."/>
            <person name="Zhang Y."/>
            <person name="Omidvar V."/>
            <person name="Sperschneider J."/>
            <person name="Schwessinger B."/>
            <person name="Raley C."/>
            <person name="Palmer J.M."/>
            <person name="Garnica D."/>
            <person name="Upadhyaya N."/>
            <person name="Rathjen J."/>
            <person name="Taylor J.M."/>
            <person name="Park R.F."/>
            <person name="Dodds P.N."/>
            <person name="Hirsch C.D."/>
            <person name="Kianian S.F."/>
            <person name="Figueroa M."/>
        </authorList>
    </citation>
    <scope>NUCLEOTIDE SEQUENCE [LARGE SCALE GENOMIC DNA]</scope>
    <source>
        <strain evidence="2">12NC29</strain>
    </source>
</reference>
<name>A0A2N5TH51_9BASI</name>
<sequence length="201" mass="21977">MLMVDSDPAPWTFIITKLKDTYDGILGMLWMKKHGYCVDWSQHTLVDTRLAIATTKVVPSVLTTPSRGGDGPGGTARKTDGGVCVVRTLALPQRKLNLFPMCSYPEIAGKQEPPLHLSNSADAKDPDTKQEPFAITNVVVSSVPKNPSMAVEPKRTARLMDEGTRKPGGDGNPKWTNCARRAGVIQSKKRLRRGHGPREDC</sequence>
<accession>A0A2N5TH51</accession>
<proteinExistence type="predicted"/>
<feature type="compositionally biased region" description="Basic and acidic residues" evidence="1">
    <location>
        <begin position="152"/>
        <end position="168"/>
    </location>
</feature>
<protein>
    <submittedName>
        <fullName evidence="2">Uncharacterized protein</fullName>
    </submittedName>
</protein>
<evidence type="ECO:0000313" key="2">
    <source>
        <dbReference type="EMBL" id="PLW24837.1"/>
    </source>
</evidence>
<feature type="region of interest" description="Disordered" evidence="1">
    <location>
        <begin position="146"/>
        <end position="177"/>
    </location>
</feature>
<evidence type="ECO:0000256" key="1">
    <source>
        <dbReference type="SAM" id="MobiDB-lite"/>
    </source>
</evidence>
<comment type="caution">
    <text evidence="2">The sequence shown here is derived from an EMBL/GenBank/DDBJ whole genome shotgun (WGS) entry which is preliminary data.</text>
</comment>
<dbReference type="Gene3D" id="2.40.70.10">
    <property type="entry name" value="Acid Proteases"/>
    <property type="match status" value="1"/>
</dbReference>
<evidence type="ECO:0000313" key="3">
    <source>
        <dbReference type="Proteomes" id="UP000235388"/>
    </source>
</evidence>
<gene>
    <name evidence="2" type="ORF">PCANC_28482</name>
</gene>
<organism evidence="2 3">
    <name type="scientific">Puccinia coronata f. sp. avenae</name>
    <dbReference type="NCBI Taxonomy" id="200324"/>
    <lineage>
        <taxon>Eukaryota</taxon>
        <taxon>Fungi</taxon>
        <taxon>Dikarya</taxon>
        <taxon>Basidiomycota</taxon>
        <taxon>Pucciniomycotina</taxon>
        <taxon>Pucciniomycetes</taxon>
        <taxon>Pucciniales</taxon>
        <taxon>Pucciniaceae</taxon>
        <taxon>Puccinia</taxon>
    </lineage>
</organism>
<dbReference type="OrthoDB" id="10625786at2759"/>
<keyword evidence="3" id="KW-1185">Reference proteome</keyword>